<organism evidence="1 2">
    <name type="scientific">Mesorhizobium argentiipisi</name>
    <dbReference type="NCBI Taxonomy" id="3015175"/>
    <lineage>
        <taxon>Bacteria</taxon>
        <taxon>Pseudomonadati</taxon>
        <taxon>Pseudomonadota</taxon>
        <taxon>Alphaproteobacteria</taxon>
        <taxon>Hyphomicrobiales</taxon>
        <taxon>Phyllobacteriaceae</taxon>
        <taxon>Mesorhizobium</taxon>
    </lineage>
</organism>
<dbReference type="RefSeq" id="WP_337092304.1">
    <property type="nucleotide sequence ID" value="NZ_JAPYKO010000003.1"/>
</dbReference>
<dbReference type="Proteomes" id="UP001366503">
    <property type="component" value="Unassembled WGS sequence"/>
</dbReference>
<comment type="caution">
    <text evidence="1">The sequence shown here is derived from an EMBL/GenBank/DDBJ whole genome shotgun (WGS) entry which is preliminary data.</text>
</comment>
<dbReference type="EMBL" id="JAPYKO010000003">
    <property type="protein sequence ID" value="MEI9401983.1"/>
    <property type="molecule type" value="Genomic_DNA"/>
</dbReference>
<name>A0ABU8K8B3_9HYPH</name>
<protein>
    <submittedName>
        <fullName evidence="1">Uncharacterized protein</fullName>
    </submittedName>
</protein>
<proteinExistence type="predicted"/>
<sequence>MAAETPPYRNRDRARLVREIPFQAEPAFRDPQLDLVSAIDQPRSCQLENAAVKKDGSPKAGPRQFQTCEAPSRTAAYKNRLFPRRQFVAEPNRSCLHAPRDKPGLWRQSLPFAALRGASEARRNRFFFGRIRLLAQTRWPVSHNGKPLKAFSALL</sequence>
<accession>A0ABU8K8B3</accession>
<reference evidence="1 2" key="1">
    <citation type="submission" date="2022-12" db="EMBL/GenBank/DDBJ databases">
        <authorList>
            <person name="Muema E."/>
        </authorList>
    </citation>
    <scope>NUCLEOTIDE SEQUENCE [LARGE SCALE GENOMIC DNA]</scope>
    <source>
        <strain evidence="2">1330</strain>
    </source>
</reference>
<keyword evidence="2" id="KW-1185">Reference proteome</keyword>
<evidence type="ECO:0000313" key="2">
    <source>
        <dbReference type="Proteomes" id="UP001366503"/>
    </source>
</evidence>
<gene>
    <name evidence="1" type="ORF">O7A05_07355</name>
</gene>
<evidence type="ECO:0000313" key="1">
    <source>
        <dbReference type="EMBL" id="MEI9401983.1"/>
    </source>
</evidence>